<dbReference type="EMBL" id="AWUE01013456">
    <property type="protein sequence ID" value="OMP06973.1"/>
    <property type="molecule type" value="Genomic_DNA"/>
</dbReference>
<keyword evidence="3" id="KW-1185">Reference proteome</keyword>
<comment type="caution">
    <text evidence="2">The sequence shown here is derived from an EMBL/GenBank/DDBJ whole genome shotgun (WGS) entry which is preliminary data.</text>
</comment>
<feature type="compositionally biased region" description="Basic and acidic residues" evidence="1">
    <location>
        <begin position="62"/>
        <end position="72"/>
    </location>
</feature>
<gene>
    <name evidence="2" type="ORF">COLO4_07770</name>
</gene>
<evidence type="ECO:0000313" key="3">
    <source>
        <dbReference type="Proteomes" id="UP000187203"/>
    </source>
</evidence>
<evidence type="ECO:0000256" key="1">
    <source>
        <dbReference type="SAM" id="MobiDB-lite"/>
    </source>
</evidence>
<proteinExistence type="predicted"/>
<sequence length="102" mass="11758">MGIWALRACRLSRVETRDQTGRGLNSSQGEVRQRAEGETKRWPCELPQRVKRGKTVAQPQRTVDRTERHMKQQDAGFQGKKLAGWMKRQKGIRAHNKKGGNY</sequence>
<organism evidence="2 3">
    <name type="scientific">Corchorus olitorius</name>
    <dbReference type="NCBI Taxonomy" id="93759"/>
    <lineage>
        <taxon>Eukaryota</taxon>
        <taxon>Viridiplantae</taxon>
        <taxon>Streptophyta</taxon>
        <taxon>Embryophyta</taxon>
        <taxon>Tracheophyta</taxon>
        <taxon>Spermatophyta</taxon>
        <taxon>Magnoliopsida</taxon>
        <taxon>eudicotyledons</taxon>
        <taxon>Gunneridae</taxon>
        <taxon>Pentapetalae</taxon>
        <taxon>rosids</taxon>
        <taxon>malvids</taxon>
        <taxon>Malvales</taxon>
        <taxon>Malvaceae</taxon>
        <taxon>Grewioideae</taxon>
        <taxon>Apeibeae</taxon>
        <taxon>Corchorus</taxon>
    </lineage>
</organism>
<feature type="region of interest" description="Disordered" evidence="1">
    <location>
        <begin position="51"/>
        <end position="102"/>
    </location>
</feature>
<evidence type="ECO:0000313" key="2">
    <source>
        <dbReference type="EMBL" id="OMP06973.1"/>
    </source>
</evidence>
<protein>
    <submittedName>
        <fullName evidence="2">Ubiquitin conjugation factor E4</fullName>
    </submittedName>
</protein>
<reference evidence="3" key="1">
    <citation type="submission" date="2013-09" db="EMBL/GenBank/DDBJ databases">
        <title>Corchorus olitorius genome sequencing.</title>
        <authorList>
            <person name="Alam M."/>
            <person name="Haque M.S."/>
            <person name="Islam M.S."/>
            <person name="Emdad E.M."/>
            <person name="Islam M.M."/>
            <person name="Ahmed B."/>
            <person name="Halim A."/>
            <person name="Hossen Q.M.M."/>
            <person name="Hossain M.Z."/>
            <person name="Ahmed R."/>
            <person name="Khan M.M."/>
            <person name="Islam R."/>
            <person name="Rashid M.M."/>
            <person name="Khan S.A."/>
            <person name="Rahman M.S."/>
            <person name="Alam M."/>
            <person name="Yahiya A.S."/>
            <person name="Khan M.S."/>
            <person name="Azam M.S."/>
            <person name="Haque T."/>
            <person name="Lashkar M.Z.H."/>
            <person name="Akhand A.I."/>
            <person name="Morshed G."/>
            <person name="Roy S."/>
            <person name="Uddin K.S."/>
            <person name="Rabeya T."/>
            <person name="Hossain A.S."/>
            <person name="Chowdhury A."/>
            <person name="Snigdha A.R."/>
            <person name="Mortoza M.S."/>
            <person name="Matin S.A."/>
            <person name="Hoque S.M.E."/>
            <person name="Islam M.K."/>
            <person name="Roy D.K."/>
            <person name="Haider R."/>
            <person name="Moosa M.M."/>
            <person name="Elias S.M."/>
            <person name="Hasan A.M."/>
            <person name="Jahan S."/>
            <person name="Shafiuddin M."/>
            <person name="Mahmood N."/>
            <person name="Shommy N.S."/>
        </authorList>
    </citation>
    <scope>NUCLEOTIDE SEQUENCE [LARGE SCALE GENOMIC DNA]</scope>
    <source>
        <strain evidence="3">cv. O-4</strain>
    </source>
</reference>
<name>A0A1R3KIP4_9ROSI</name>
<dbReference type="Proteomes" id="UP000187203">
    <property type="component" value="Unassembled WGS sequence"/>
</dbReference>
<feature type="region of interest" description="Disordered" evidence="1">
    <location>
        <begin position="17"/>
        <end position="39"/>
    </location>
</feature>
<accession>A0A1R3KIP4</accession>
<dbReference type="AlphaFoldDB" id="A0A1R3KIP4"/>
<feature type="compositionally biased region" description="Basic residues" evidence="1">
    <location>
        <begin position="87"/>
        <end position="102"/>
    </location>
</feature>